<feature type="binding site" description="axial binding residue" evidence="6">
    <location>
        <position position="149"/>
    </location>
    <ligand>
        <name>heme c</name>
        <dbReference type="ChEBI" id="CHEBI:61717"/>
    </ligand>
    <ligandPart>
        <name>Fe</name>
        <dbReference type="ChEBI" id="CHEBI:18248"/>
    </ligandPart>
</feature>
<evidence type="ECO:0000256" key="3">
    <source>
        <dbReference type="ARBA" id="ARBA00022723"/>
    </source>
</evidence>
<dbReference type="PIRSF" id="PIRSF000027">
    <property type="entry name" value="Cytc_c_prime"/>
    <property type="match status" value="1"/>
</dbReference>
<dbReference type="PROSITE" id="PS51009">
    <property type="entry name" value="CYTCII"/>
    <property type="match status" value="1"/>
</dbReference>
<accession>A0A2S7XPK9</accession>
<dbReference type="OrthoDB" id="5520910at2"/>
<evidence type="ECO:0000313" key="9">
    <source>
        <dbReference type="EMBL" id="PQJ95606.1"/>
    </source>
</evidence>
<comment type="caution">
    <text evidence="9">The sequence shown here is derived from an EMBL/GenBank/DDBJ whole genome shotgun (WGS) entry which is preliminary data.</text>
</comment>
<evidence type="ECO:0000256" key="7">
    <source>
        <dbReference type="PIRSR" id="PIRSR000027-2"/>
    </source>
</evidence>
<dbReference type="Pfam" id="PF01322">
    <property type="entry name" value="Cytochrom_C_2"/>
    <property type="match status" value="1"/>
</dbReference>
<evidence type="ECO:0000313" key="10">
    <source>
        <dbReference type="Proteomes" id="UP000239936"/>
    </source>
</evidence>
<dbReference type="InterPro" id="IPR002321">
    <property type="entry name" value="Cyt_c_II"/>
</dbReference>
<dbReference type="PRINTS" id="PR00608">
    <property type="entry name" value="CYTCHROMECII"/>
</dbReference>
<dbReference type="GO" id="GO:0020037">
    <property type="term" value="F:heme binding"/>
    <property type="evidence" value="ECO:0007669"/>
    <property type="project" value="InterPro"/>
</dbReference>
<dbReference type="SUPFAM" id="SSF47175">
    <property type="entry name" value="Cytochromes"/>
    <property type="match status" value="1"/>
</dbReference>
<dbReference type="InterPro" id="IPR015984">
    <property type="entry name" value="Cyt_c_prime_subgr"/>
</dbReference>
<keyword evidence="8" id="KW-0732">Signal</keyword>
<dbReference type="Gene3D" id="1.20.120.10">
    <property type="entry name" value="Cytochrome c/b562"/>
    <property type="match status" value="1"/>
</dbReference>
<dbReference type="Proteomes" id="UP000239936">
    <property type="component" value="Unassembled WGS sequence"/>
</dbReference>
<evidence type="ECO:0000256" key="4">
    <source>
        <dbReference type="ARBA" id="ARBA00022982"/>
    </source>
</evidence>
<dbReference type="RefSeq" id="WP_105074626.1">
    <property type="nucleotide sequence ID" value="NZ_PPGH01000037.1"/>
</dbReference>
<dbReference type="InterPro" id="IPR010980">
    <property type="entry name" value="Cyt_c/b562"/>
</dbReference>
<feature type="binding site" description="covalent" evidence="7">
    <location>
        <position position="145"/>
    </location>
    <ligand>
        <name>heme c</name>
        <dbReference type="ChEBI" id="CHEBI:61717"/>
    </ligand>
</feature>
<evidence type="ECO:0000256" key="8">
    <source>
        <dbReference type="SAM" id="SignalP"/>
    </source>
</evidence>
<dbReference type="GO" id="GO:0022900">
    <property type="term" value="P:electron transport chain"/>
    <property type="evidence" value="ECO:0007669"/>
    <property type="project" value="InterPro"/>
</dbReference>
<name>A0A2S7XPK9_9GAMM</name>
<evidence type="ECO:0000256" key="6">
    <source>
        <dbReference type="PIRSR" id="PIRSR000027-1"/>
    </source>
</evidence>
<keyword evidence="3 6" id="KW-0479">Metal-binding</keyword>
<dbReference type="GO" id="GO:0005506">
    <property type="term" value="F:iron ion binding"/>
    <property type="evidence" value="ECO:0007669"/>
    <property type="project" value="InterPro"/>
</dbReference>
<keyword evidence="4" id="KW-0249">Electron transport</keyword>
<organism evidence="9 10">
    <name type="scientific">Chromatium okenii</name>
    <dbReference type="NCBI Taxonomy" id="61644"/>
    <lineage>
        <taxon>Bacteria</taxon>
        <taxon>Pseudomonadati</taxon>
        <taxon>Pseudomonadota</taxon>
        <taxon>Gammaproteobacteria</taxon>
        <taxon>Chromatiales</taxon>
        <taxon>Chromatiaceae</taxon>
        <taxon>Chromatium</taxon>
    </lineage>
</organism>
<gene>
    <name evidence="9" type="ORF">CXB77_15995</name>
</gene>
<dbReference type="GO" id="GO:0042597">
    <property type="term" value="C:periplasmic space"/>
    <property type="evidence" value="ECO:0007669"/>
    <property type="project" value="InterPro"/>
</dbReference>
<dbReference type="GO" id="GO:0009055">
    <property type="term" value="F:electron transfer activity"/>
    <property type="evidence" value="ECO:0007669"/>
    <property type="project" value="InterPro"/>
</dbReference>
<evidence type="ECO:0000256" key="2">
    <source>
        <dbReference type="ARBA" id="ARBA00022617"/>
    </source>
</evidence>
<proteinExistence type="predicted"/>
<keyword evidence="1" id="KW-0813">Transport</keyword>
<dbReference type="EMBL" id="PPGH01000037">
    <property type="protein sequence ID" value="PQJ95606.1"/>
    <property type="molecule type" value="Genomic_DNA"/>
</dbReference>
<keyword evidence="2 7" id="KW-0349">Heme</keyword>
<evidence type="ECO:0000256" key="1">
    <source>
        <dbReference type="ARBA" id="ARBA00022448"/>
    </source>
</evidence>
<comment type="PTM">
    <text evidence="7">Binds 1 heme group per subunit.</text>
</comment>
<feature type="signal peptide" evidence="8">
    <location>
        <begin position="1"/>
        <end position="23"/>
    </location>
</feature>
<dbReference type="AlphaFoldDB" id="A0A2S7XPK9"/>
<keyword evidence="10" id="KW-1185">Reference proteome</keyword>
<sequence length="158" mass="17025">MNRVLASTAIGVLTYMLVTPAFADLKPEDQIEFRQAGYSFMAWNMIKIKGNLQGEFNQDQVANAANVIAAIANSGMSALFGPGTDQAVGGHKTLAKPELFKPENGEEVVRLAREFVDAAENLAEVAAEGDKDAVQTAFGDLGKTCKNCHEKFRANDDD</sequence>
<keyword evidence="5 6" id="KW-0408">Iron</keyword>
<feature type="binding site" description="covalent" evidence="7">
    <location>
        <position position="148"/>
    </location>
    <ligand>
        <name>heme c</name>
        <dbReference type="ChEBI" id="CHEBI:61717"/>
    </ligand>
</feature>
<dbReference type="InterPro" id="IPR012127">
    <property type="entry name" value="Cyt_c_prime"/>
</dbReference>
<evidence type="ECO:0000256" key="5">
    <source>
        <dbReference type="ARBA" id="ARBA00023004"/>
    </source>
</evidence>
<protein>
    <submittedName>
        <fullName evidence="9">Cytochrome C</fullName>
    </submittedName>
</protein>
<feature type="chain" id="PRO_5015628642" evidence="8">
    <location>
        <begin position="24"/>
        <end position="158"/>
    </location>
</feature>
<reference evidence="9 10" key="1">
    <citation type="submission" date="2018-01" db="EMBL/GenBank/DDBJ databases">
        <title>The complete genome sequence of Chromatium okenii LaCa, a purple sulfur bacterium with a turbulent life.</title>
        <authorList>
            <person name="Luedin S.M."/>
            <person name="Liechti N."/>
            <person name="Storelli N."/>
            <person name="Danza F."/>
            <person name="Wittwer M."/>
            <person name="Pothier J.F."/>
            <person name="Tonolla M.A."/>
        </authorList>
    </citation>
    <scope>NUCLEOTIDE SEQUENCE [LARGE SCALE GENOMIC DNA]</scope>
    <source>
        <strain evidence="9 10">LaCa</strain>
    </source>
</reference>